<evidence type="ECO:0000313" key="3">
    <source>
        <dbReference type="EMBL" id="PFX32127.1"/>
    </source>
</evidence>
<dbReference type="InterPro" id="IPR029064">
    <property type="entry name" value="Ribosomal_eL30-like_sf"/>
</dbReference>
<feature type="compositionally biased region" description="Polar residues" evidence="1">
    <location>
        <begin position="269"/>
        <end position="293"/>
    </location>
</feature>
<dbReference type="GO" id="GO:0005655">
    <property type="term" value="C:nucleolar ribonuclease P complex"/>
    <property type="evidence" value="ECO:0007669"/>
    <property type="project" value="InterPro"/>
</dbReference>
<dbReference type="GO" id="GO:0033204">
    <property type="term" value="F:ribonuclease P RNA binding"/>
    <property type="evidence" value="ECO:0007669"/>
    <property type="project" value="TreeGrafter"/>
</dbReference>
<dbReference type="Pfam" id="PF01248">
    <property type="entry name" value="Ribosomal_L7Ae"/>
    <property type="match status" value="1"/>
</dbReference>
<feature type="region of interest" description="Disordered" evidence="1">
    <location>
        <begin position="269"/>
        <end position="338"/>
    </location>
</feature>
<gene>
    <name evidence="3" type="primary">Rpp38</name>
    <name evidence="3" type="ORF">AWC38_SpisGene3062</name>
</gene>
<evidence type="ECO:0000313" key="4">
    <source>
        <dbReference type="Proteomes" id="UP000225706"/>
    </source>
</evidence>
<dbReference type="Proteomes" id="UP000225706">
    <property type="component" value="Unassembled WGS sequence"/>
</dbReference>
<feature type="region of interest" description="Disordered" evidence="1">
    <location>
        <begin position="164"/>
        <end position="183"/>
    </location>
</feature>
<dbReference type="AlphaFoldDB" id="A0A2B4SUG7"/>
<evidence type="ECO:0000256" key="1">
    <source>
        <dbReference type="SAM" id="MobiDB-lite"/>
    </source>
</evidence>
<dbReference type="GO" id="GO:0000172">
    <property type="term" value="C:ribonuclease MRP complex"/>
    <property type="evidence" value="ECO:0007669"/>
    <property type="project" value="InterPro"/>
</dbReference>
<proteinExistence type="predicted"/>
<dbReference type="InterPro" id="IPR042848">
    <property type="entry name" value="Rpp38"/>
</dbReference>
<accession>A0A2B4SUG7</accession>
<dbReference type="STRING" id="50429.A0A2B4SUG7"/>
<dbReference type="InterPro" id="IPR004038">
    <property type="entry name" value="Ribosomal_eL8/eL30/eS12/Gad45"/>
</dbReference>
<sequence length="357" mass="38701">MVRGRAVASGPALKKGEGKVIINEIIRVLEPLQFEQLCTKSRKASEQNEKDRIKHLRSGLLLGLSNVIKGLERGTVRLVLVDHAIEPPALLQHLLLLCATRKAPACAITGMSDSRVPHVLGVRKLAAFAFKNADVPTIYDGLVDYIIIRILPLDVPWLLSSREHGETPPAMNTAEGEDSDKHLPGMQNMERKKIRFQMQENSNGGKGFQLAYSQVGTNANENLHIGESKSAILQGAGDSSCNFSSTDEANGILPGTSASFVSLQDASTNMSLADGSPSSRGNTALNSSDISTDSKSKLQCGGNYARNSQGNPEDTQRSSGAKFNRDHGKGRRHGQPSLVYLRPFVKSYDIEKEKLSK</sequence>
<dbReference type="Gene3D" id="3.30.1330.30">
    <property type="match status" value="1"/>
</dbReference>
<dbReference type="PANTHER" id="PTHR46948">
    <property type="entry name" value="RIBONUCLEASE P PROTEIN SUBUNIT P38"/>
    <property type="match status" value="1"/>
</dbReference>
<dbReference type="SUPFAM" id="SSF55315">
    <property type="entry name" value="L30e-like"/>
    <property type="match status" value="1"/>
</dbReference>
<dbReference type="GO" id="GO:0001650">
    <property type="term" value="C:fibrillar center"/>
    <property type="evidence" value="ECO:0007669"/>
    <property type="project" value="TreeGrafter"/>
</dbReference>
<feature type="domain" description="Ribosomal protein eL8/eL30/eS12/Gadd45" evidence="2">
    <location>
        <begin position="49"/>
        <end position="110"/>
    </location>
</feature>
<reference evidence="4" key="1">
    <citation type="journal article" date="2017" name="bioRxiv">
        <title>Comparative analysis of the genomes of Stylophora pistillata and Acropora digitifera provides evidence for extensive differences between species of corals.</title>
        <authorList>
            <person name="Voolstra C.R."/>
            <person name="Li Y."/>
            <person name="Liew Y.J."/>
            <person name="Baumgarten S."/>
            <person name="Zoccola D."/>
            <person name="Flot J.-F."/>
            <person name="Tambutte S."/>
            <person name="Allemand D."/>
            <person name="Aranda M."/>
        </authorList>
    </citation>
    <scope>NUCLEOTIDE SEQUENCE [LARGE SCALE GENOMIC DNA]</scope>
</reference>
<organism evidence="3 4">
    <name type="scientific">Stylophora pistillata</name>
    <name type="common">Smooth cauliflower coral</name>
    <dbReference type="NCBI Taxonomy" id="50429"/>
    <lineage>
        <taxon>Eukaryota</taxon>
        <taxon>Metazoa</taxon>
        <taxon>Cnidaria</taxon>
        <taxon>Anthozoa</taxon>
        <taxon>Hexacorallia</taxon>
        <taxon>Scleractinia</taxon>
        <taxon>Astrocoeniina</taxon>
        <taxon>Pocilloporidae</taxon>
        <taxon>Stylophora</taxon>
    </lineage>
</organism>
<dbReference type="PANTHER" id="PTHR46948:SF1">
    <property type="entry name" value="RIBONUCLEASE P PROTEIN SUBUNIT P38"/>
    <property type="match status" value="1"/>
</dbReference>
<dbReference type="GO" id="GO:0001682">
    <property type="term" value="P:tRNA 5'-leader removal"/>
    <property type="evidence" value="ECO:0007669"/>
    <property type="project" value="InterPro"/>
</dbReference>
<feature type="compositionally biased region" description="Polar residues" evidence="1">
    <location>
        <begin position="305"/>
        <end position="321"/>
    </location>
</feature>
<dbReference type="OrthoDB" id="20109at2759"/>
<keyword evidence="4" id="KW-1185">Reference proteome</keyword>
<dbReference type="GO" id="GO:0004526">
    <property type="term" value="F:ribonuclease P activity"/>
    <property type="evidence" value="ECO:0007669"/>
    <property type="project" value="TreeGrafter"/>
</dbReference>
<name>A0A2B4SUG7_STYPI</name>
<evidence type="ECO:0000259" key="2">
    <source>
        <dbReference type="Pfam" id="PF01248"/>
    </source>
</evidence>
<comment type="caution">
    <text evidence="3">The sequence shown here is derived from an EMBL/GenBank/DDBJ whole genome shotgun (WGS) entry which is preliminary data.</text>
</comment>
<protein>
    <submittedName>
        <fullName evidence="3">Ribonuclease P protein subunit p38</fullName>
    </submittedName>
</protein>
<dbReference type="EMBL" id="LSMT01000027">
    <property type="protein sequence ID" value="PFX32127.1"/>
    <property type="molecule type" value="Genomic_DNA"/>
</dbReference>